<proteinExistence type="predicted"/>
<evidence type="ECO:0000313" key="2">
    <source>
        <dbReference type="Proteomes" id="UP000191901"/>
    </source>
</evidence>
<dbReference type="AlphaFoldDB" id="A0A1Z3HJ93"/>
<reference evidence="1 2" key="1">
    <citation type="journal article" date="2016" name="Biochim. Biophys. Acta">
        <title>Characterization of red-shifted phycobilisomes isolated from the chlorophyll f-containing cyanobacterium Halomicronema hongdechloris.</title>
        <authorList>
            <person name="Li Y."/>
            <person name="Lin Y."/>
            <person name="Garvey C.J."/>
            <person name="Birch D."/>
            <person name="Corkery R.W."/>
            <person name="Loughlin P.C."/>
            <person name="Scheer H."/>
            <person name="Willows R.D."/>
            <person name="Chen M."/>
        </authorList>
    </citation>
    <scope>NUCLEOTIDE SEQUENCE [LARGE SCALE GENOMIC DNA]</scope>
    <source>
        <strain evidence="1 2">C2206</strain>
    </source>
</reference>
<gene>
    <name evidence="1" type="ORF">XM38_013200</name>
</gene>
<evidence type="ECO:0000313" key="1">
    <source>
        <dbReference type="EMBL" id="ASC70382.1"/>
    </source>
</evidence>
<dbReference type="KEGG" id="hhg:XM38_013200"/>
<keyword evidence="2" id="KW-1185">Reference proteome</keyword>
<name>A0A1Z3HJ93_9CYAN</name>
<dbReference type="Proteomes" id="UP000191901">
    <property type="component" value="Chromosome"/>
</dbReference>
<sequence length="56" mass="6648">MEKNFVHGYALLTWSRLCAYPDNEQYLRLLHHEGTTQQAILNSFELLKVKRSLIKE</sequence>
<organism evidence="1 2">
    <name type="scientific">Halomicronema hongdechloris C2206</name>
    <dbReference type="NCBI Taxonomy" id="1641165"/>
    <lineage>
        <taxon>Bacteria</taxon>
        <taxon>Bacillati</taxon>
        <taxon>Cyanobacteriota</taxon>
        <taxon>Cyanophyceae</taxon>
        <taxon>Nodosilineales</taxon>
        <taxon>Nodosilineaceae</taxon>
        <taxon>Halomicronema</taxon>
    </lineage>
</organism>
<protein>
    <submittedName>
        <fullName evidence="1">Uncharacterized protein</fullName>
    </submittedName>
</protein>
<accession>A0A1Z3HJ93</accession>
<dbReference type="EMBL" id="CP021983">
    <property type="protein sequence ID" value="ASC70382.1"/>
    <property type="molecule type" value="Genomic_DNA"/>
</dbReference>